<comment type="caution">
    <text evidence="9">The sequence shown here is derived from an EMBL/GenBank/DDBJ whole genome shotgun (WGS) entry which is preliminary data.</text>
</comment>
<name>A0A2S9H3J6_9BURK</name>
<dbReference type="PANTHER" id="PTHR43531">
    <property type="entry name" value="PROTEIN ICFG"/>
    <property type="match status" value="1"/>
</dbReference>
<keyword evidence="6" id="KW-1133">Transmembrane helix</keyword>
<dbReference type="GO" id="GO:0007165">
    <property type="term" value="P:signal transduction"/>
    <property type="evidence" value="ECO:0007669"/>
    <property type="project" value="UniProtKB-KW"/>
</dbReference>
<dbReference type="AlphaFoldDB" id="A0A2S9H3J6"/>
<evidence type="ECO:0000256" key="1">
    <source>
        <dbReference type="ARBA" id="ARBA00004370"/>
    </source>
</evidence>
<sequence>MGNVTMKVSTRLNVGFGVVLLMMVIIIVIALSRFSDIGTTIDRIIEKDWAKAENANIVNVTARDNARRTLELLIATDKTQIDSIHTHIEANKKTVGDALNALEKLIYIPEGKILLVKIKEARSNYVSSFSKVGKLIDEGKKEEAIHLMNTETLPNLDTFQDLIAALSDIQKKAAITGGEEVKHDIGSATILMTCLGIAATLLGIAGAFVITRSISTPLIAALNIAKTVAAGDLRSRFEVNSNDEIGQLLQALKEMNANLVSIVGEVRIGTDTIVTASSQIASGNLDLSSRTEAQASALEETASSMEELTSTVKQNADNANQAKQLAYSASEVAVRGGAVVMKVVDTMGSINESSKKIVDIISVIDGIAFQTNILALNAAVEAARAGEQGRGFAVVASEVRNLAQRSAAAAKEIKTLIGDSVEKVDIGAKLVDQAGTTMNEVVASVKRVTDIINEITSAGNEQSAGIEQINQAIIQMDNVTQQNAALVEEAAAAAQSMQDQSKKLSEVVSVFKLEAGR</sequence>
<dbReference type="InterPro" id="IPR024478">
    <property type="entry name" value="HlyB_4HB_MCP"/>
</dbReference>
<dbReference type="GO" id="GO:0004888">
    <property type="term" value="F:transmembrane signaling receptor activity"/>
    <property type="evidence" value="ECO:0007669"/>
    <property type="project" value="TreeGrafter"/>
</dbReference>
<dbReference type="FunFam" id="1.10.287.950:FF:000001">
    <property type="entry name" value="Methyl-accepting chemotaxis sensory transducer"/>
    <property type="match status" value="1"/>
</dbReference>
<accession>A0A2S9H3J6</accession>
<dbReference type="Gene3D" id="1.10.287.950">
    <property type="entry name" value="Methyl-accepting chemotaxis protein"/>
    <property type="match status" value="1"/>
</dbReference>
<dbReference type="Pfam" id="PF12729">
    <property type="entry name" value="4HB_MCP_1"/>
    <property type="match status" value="1"/>
</dbReference>
<feature type="domain" description="Methyl-accepting transducer" evidence="7">
    <location>
        <begin position="269"/>
        <end position="498"/>
    </location>
</feature>
<dbReference type="CDD" id="cd19411">
    <property type="entry name" value="MCP2201-like_sensor"/>
    <property type="match status" value="1"/>
</dbReference>
<feature type="domain" description="HAMP" evidence="8">
    <location>
        <begin position="212"/>
        <end position="264"/>
    </location>
</feature>
<proteinExistence type="inferred from homology"/>
<evidence type="ECO:0000256" key="2">
    <source>
        <dbReference type="ARBA" id="ARBA00022481"/>
    </source>
</evidence>
<dbReference type="Proteomes" id="UP000237839">
    <property type="component" value="Unassembled WGS sequence"/>
</dbReference>
<dbReference type="GO" id="GO:0005886">
    <property type="term" value="C:plasma membrane"/>
    <property type="evidence" value="ECO:0007669"/>
    <property type="project" value="TreeGrafter"/>
</dbReference>
<keyword evidence="2" id="KW-0488">Methylation</keyword>
<evidence type="ECO:0000313" key="10">
    <source>
        <dbReference type="Proteomes" id="UP000237839"/>
    </source>
</evidence>
<dbReference type="SUPFAM" id="SSF58104">
    <property type="entry name" value="Methyl-accepting chemotaxis protein (MCP) signaling domain"/>
    <property type="match status" value="1"/>
</dbReference>
<evidence type="ECO:0000259" key="8">
    <source>
        <dbReference type="PROSITE" id="PS50885"/>
    </source>
</evidence>
<dbReference type="PROSITE" id="PS50111">
    <property type="entry name" value="CHEMOTAXIS_TRANSDUC_2"/>
    <property type="match status" value="1"/>
</dbReference>
<evidence type="ECO:0000259" key="7">
    <source>
        <dbReference type="PROSITE" id="PS50111"/>
    </source>
</evidence>
<dbReference type="CDD" id="cd06225">
    <property type="entry name" value="HAMP"/>
    <property type="match status" value="1"/>
</dbReference>
<dbReference type="PROSITE" id="PS50885">
    <property type="entry name" value="HAMP"/>
    <property type="match status" value="1"/>
</dbReference>
<organism evidence="9 10">
    <name type="scientific">Solimicrobium silvestre</name>
    <dbReference type="NCBI Taxonomy" id="2099400"/>
    <lineage>
        <taxon>Bacteria</taxon>
        <taxon>Pseudomonadati</taxon>
        <taxon>Pseudomonadota</taxon>
        <taxon>Betaproteobacteria</taxon>
        <taxon>Burkholderiales</taxon>
        <taxon>Oxalobacteraceae</taxon>
        <taxon>Solimicrobium</taxon>
    </lineage>
</organism>
<dbReference type="OrthoDB" id="8576332at2"/>
<evidence type="ECO:0000256" key="6">
    <source>
        <dbReference type="SAM" id="Phobius"/>
    </source>
</evidence>
<comment type="subcellular location">
    <subcellularLocation>
        <location evidence="1">Membrane</location>
    </subcellularLocation>
</comment>
<protein>
    <submittedName>
        <fullName evidence="9">Methyl-accepting chemotaxis protein</fullName>
    </submittedName>
</protein>
<keyword evidence="10" id="KW-1185">Reference proteome</keyword>
<dbReference type="Pfam" id="PF00015">
    <property type="entry name" value="MCPsignal"/>
    <property type="match status" value="1"/>
</dbReference>
<dbReference type="SMART" id="SM00304">
    <property type="entry name" value="HAMP"/>
    <property type="match status" value="1"/>
</dbReference>
<evidence type="ECO:0000313" key="9">
    <source>
        <dbReference type="EMBL" id="PRC94540.1"/>
    </source>
</evidence>
<dbReference type="SMART" id="SM00283">
    <property type="entry name" value="MA"/>
    <property type="match status" value="1"/>
</dbReference>
<keyword evidence="6" id="KW-0812">Transmembrane</keyword>
<dbReference type="CDD" id="cd11386">
    <property type="entry name" value="MCP_signal"/>
    <property type="match status" value="1"/>
</dbReference>
<evidence type="ECO:0000256" key="4">
    <source>
        <dbReference type="PROSITE-ProRule" id="PRU00284"/>
    </source>
</evidence>
<gene>
    <name evidence="9" type="ORF">S2091_0543</name>
</gene>
<keyword evidence="5" id="KW-0175">Coiled coil</keyword>
<dbReference type="EMBL" id="PUGF01000002">
    <property type="protein sequence ID" value="PRC94540.1"/>
    <property type="molecule type" value="Genomic_DNA"/>
</dbReference>
<keyword evidence="4" id="KW-0807">Transducer</keyword>
<evidence type="ECO:0000256" key="5">
    <source>
        <dbReference type="SAM" id="Coils"/>
    </source>
</evidence>
<dbReference type="InterPro" id="IPR051310">
    <property type="entry name" value="MCP_chemotaxis"/>
</dbReference>
<comment type="similarity">
    <text evidence="3">Belongs to the methyl-accepting chemotaxis (MCP) protein family.</text>
</comment>
<dbReference type="InterPro" id="IPR003660">
    <property type="entry name" value="HAMP_dom"/>
</dbReference>
<keyword evidence="6" id="KW-0472">Membrane</keyword>
<dbReference type="InterPro" id="IPR047347">
    <property type="entry name" value="YvaQ-like_sensor"/>
</dbReference>
<dbReference type="RefSeq" id="WP_105530267.1">
    <property type="nucleotide sequence ID" value="NZ_PUGF01000002.1"/>
</dbReference>
<dbReference type="GO" id="GO:0006935">
    <property type="term" value="P:chemotaxis"/>
    <property type="evidence" value="ECO:0007669"/>
    <property type="project" value="TreeGrafter"/>
</dbReference>
<dbReference type="PANTHER" id="PTHR43531:SF14">
    <property type="entry name" value="METHYL-ACCEPTING CHEMOTAXIS PROTEIN I-RELATED"/>
    <property type="match status" value="1"/>
</dbReference>
<evidence type="ECO:0000256" key="3">
    <source>
        <dbReference type="ARBA" id="ARBA00029447"/>
    </source>
</evidence>
<dbReference type="Pfam" id="PF00672">
    <property type="entry name" value="HAMP"/>
    <property type="match status" value="1"/>
</dbReference>
<feature type="transmembrane region" description="Helical" evidence="6">
    <location>
        <begin position="12"/>
        <end position="31"/>
    </location>
</feature>
<reference evidence="9 10" key="1">
    <citation type="submission" date="2018-02" db="EMBL/GenBank/DDBJ databases">
        <title>Solimicrobium silvestre gen. nov., sp. nov., isolated from alpine forest soil.</title>
        <authorList>
            <person name="Margesin R."/>
            <person name="Albuquerque L."/>
            <person name="Zhang D.-C."/>
            <person name="Froufe H.J.C."/>
            <person name="Severino R."/>
            <person name="Roxo I."/>
            <person name="Egas C."/>
            <person name="Da Costa M.S."/>
        </authorList>
    </citation>
    <scope>NUCLEOTIDE SEQUENCE [LARGE SCALE GENOMIC DNA]</scope>
    <source>
        <strain evidence="9 10">S20-91</strain>
    </source>
</reference>
<dbReference type="InterPro" id="IPR004089">
    <property type="entry name" value="MCPsignal_dom"/>
</dbReference>
<feature type="coiled-coil region" evidence="5">
    <location>
        <begin position="469"/>
        <end position="507"/>
    </location>
</feature>